<comment type="caution">
    <text evidence="6">The sequence shown here is derived from an EMBL/GenBank/DDBJ whole genome shotgun (WGS) entry which is preliminary data.</text>
</comment>
<dbReference type="GO" id="GO:0030497">
    <property type="term" value="P:fatty acid elongation"/>
    <property type="evidence" value="ECO:0007669"/>
    <property type="project" value="UniProtKB-ARBA"/>
</dbReference>
<evidence type="ECO:0000259" key="5">
    <source>
        <dbReference type="PROSITE" id="PS52004"/>
    </source>
</evidence>
<proteinExistence type="inferred from homology"/>
<dbReference type="InterPro" id="IPR014030">
    <property type="entry name" value="Ketoacyl_synth_N"/>
</dbReference>
<dbReference type="AlphaFoldDB" id="A0A4R4SP77"/>
<evidence type="ECO:0000256" key="1">
    <source>
        <dbReference type="ARBA" id="ARBA00008467"/>
    </source>
</evidence>
<dbReference type="OrthoDB" id="9808669at2"/>
<dbReference type="InterPro" id="IPR020841">
    <property type="entry name" value="PKS_Beta-ketoAc_synthase_dom"/>
</dbReference>
<evidence type="ECO:0000256" key="3">
    <source>
        <dbReference type="ARBA" id="ARBA00023315"/>
    </source>
</evidence>
<dbReference type="PROSITE" id="PS52004">
    <property type="entry name" value="KS3_2"/>
    <property type="match status" value="1"/>
</dbReference>
<dbReference type="EMBL" id="SMKI01000537">
    <property type="protein sequence ID" value="TDC64009.1"/>
    <property type="molecule type" value="Genomic_DNA"/>
</dbReference>
<accession>A0A4R4SP77</accession>
<keyword evidence="3" id="KW-0012">Acyltransferase</keyword>
<sequence length="412" mass="42028">MPGPGADAAAVTGLGMITPGGPTAEATWATLCAGRGLARTDPELAGLPVDFSCRVDGFDPDFVHGRRLARRLDRFAQLGLAAARQAVADAKLDPDTWAAARVGVVIGAGSNSLETYPREFARLDQGHPTRVSPTALTRSVPNMAASEVATGLGAHGPSFTVASACASGATALGLARALLAAGTCDVVLAGGAESGRSRMTATCFAQLQALSRRTDAPAAASRPFDEEHDGFVLSEGAAVLVLERQDHARRRGAHVRALLLGHAATSDAHHPVAPHPEGEGAERAIRTALADAGREPADVDLVSAHGTSTPPGDRAEALALRRVFGGGGPPVTAPKSVLGHALGAAGAIEAGLAVLAIEQRCVLPTANLGRQEPGLELDIATGRPRPAEVNIAMTNSFGFGGHNSVLVLSRPR</sequence>
<dbReference type="SUPFAM" id="SSF53901">
    <property type="entry name" value="Thiolase-like"/>
    <property type="match status" value="2"/>
</dbReference>
<keyword evidence="2 4" id="KW-0808">Transferase</keyword>
<evidence type="ECO:0000256" key="4">
    <source>
        <dbReference type="RuleBase" id="RU003694"/>
    </source>
</evidence>
<evidence type="ECO:0000313" key="7">
    <source>
        <dbReference type="Proteomes" id="UP000295345"/>
    </source>
</evidence>
<dbReference type="NCBIfam" id="NF005589">
    <property type="entry name" value="PRK07314.1"/>
    <property type="match status" value="1"/>
</dbReference>
<dbReference type="GO" id="GO:0004315">
    <property type="term" value="F:3-oxoacyl-[acyl-carrier-protein] synthase activity"/>
    <property type="evidence" value="ECO:0007669"/>
    <property type="project" value="InterPro"/>
</dbReference>
<dbReference type="Gene3D" id="3.40.47.10">
    <property type="match status" value="2"/>
</dbReference>
<dbReference type="PROSITE" id="PS00606">
    <property type="entry name" value="KS3_1"/>
    <property type="match status" value="1"/>
</dbReference>
<keyword evidence="7" id="KW-1185">Reference proteome</keyword>
<dbReference type="Pfam" id="PF02801">
    <property type="entry name" value="Ketoacyl-synt_C"/>
    <property type="match status" value="1"/>
</dbReference>
<dbReference type="InterPro" id="IPR018201">
    <property type="entry name" value="Ketoacyl_synth_AS"/>
</dbReference>
<dbReference type="PANTHER" id="PTHR11712:SF347">
    <property type="entry name" value="BETA KETOACYL-ACYL CARRIER PROTEIN SYNTHASE"/>
    <property type="match status" value="1"/>
</dbReference>
<dbReference type="InterPro" id="IPR014031">
    <property type="entry name" value="Ketoacyl_synth_C"/>
</dbReference>
<dbReference type="Pfam" id="PF00109">
    <property type="entry name" value="ketoacyl-synt"/>
    <property type="match status" value="1"/>
</dbReference>
<gene>
    <name evidence="6" type="ORF">E1283_31940</name>
</gene>
<reference evidence="6 7" key="1">
    <citation type="submission" date="2019-03" db="EMBL/GenBank/DDBJ databases">
        <title>Draft genome sequences of novel Actinobacteria.</title>
        <authorList>
            <person name="Sahin N."/>
            <person name="Ay H."/>
            <person name="Saygin H."/>
        </authorList>
    </citation>
    <scope>NUCLEOTIDE SEQUENCE [LARGE SCALE GENOMIC DNA]</scope>
    <source>
        <strain evidence="6 7">DSM 41900</strain>
    </source>
</reference>
<dbReference type="InterPro" id="IPR016039">
    <property type="entry name" value="Thiolase-like"/>
</dbReference>
<dbReference type="SMART" id="SM00825">
    <property type="entry name" value="PKS_KS"/>
    <property type="match status" value="1"/>
</dbReference>
<dbReference type="Proteomes" id="UP000295345">
    <property type="component" value="Unassembled WGS sequence"/>
</dbReference>
<dbReference type="FunFam" id="3.40.47.10:FF:000018">
    <property type="entry name" value="3-oxoacyl-[acyl-carrier-protein] synthase 2"/>
    <property type="match status" value="1"/>
</dbReference>
<dbReference type="CDD" id="cd00834">
    <property type="entry name" value="KAS_I_II"/>
    <property type="match status" value="1"/>
</dbReference>
<protein>
    <submittedName>
        <fullName evidence="6">Beta-ketoacyl-[acyl-carrier-protein] synthase family protein</fullName>
    </submittedName>
</protein>
<evidence type="ECO:0000256" key="2">
    <source>
        <dbReference type="ARBA" id="ARBA00022679"/>
    </source>
</evidence>
<dbReference type="InterPro" id="IPR000794">
    <property type="entry name" value="Beta-ketoacyl_synthase"/>
</dbReference>
<dbReference type="RefSeq" id="WP_132821661.1">
    <property type="nucleotide sequence ID" value="NZ_SMKI01000537.1"/>
</dbReference>
<comment type="similarity">
    <text evidence="1 4">Belongs to the thiolase-like superfamily. Beta-ketoacyl-ACP synthases family.</text>
</comment>
<name>A0A4R4SP77_9ACTN</name>
<organism evidence="6 7">
    <name type="scientific">Streptomyces hainanensis</name>
    <dbReference type="NCBI Taxonomy" id="402648"/>
    <lineage>
        <taxon>Bacteria</taxon>
        <taxon>Bacillati</taxon>
        <taxon>Actinomycetota</taxon>
        <taxon>Actinomycetes</taxon>
        <taxon>Kitasatosporales</taxon>
        <taxon>Streptomycetaceae</taxon>
        <taxon>Streptomyces</taxon>
    </lineage>
</organism>
<dbReference type="PANTHER" id="PTHR11712">
    <property type="entry name" value="POLYKETIDE SYNTHASE-RELATED"/>
    <property type="match status" value="1"/>
</dbReference>
<feature type="domain" description="Ketosynthase family 3 (KS3)" evidence="5">
    <location>
        <begin position="6"/>
        <end position="410"/>
    </location>
</feature>
<evidence type="ECO:0000313" key="6">
    <source>
        <dbReference type="EMBL" id="TDC64009.1"/>
    </source>
</evidence>
<dbReference type="FunFam" id="3.40.47.10:FF:000029">
    <property type="entry name" value="3-oxoacyl-[acyl-carrier-protein] synthase 1"/>
    <property type="match status" value="1"/>
</dbReference>